<evidence type="ECO:0000313" key="2">
    <source>
        <dbReference type="EMBL" id="KIJ57856.1"/>
    </source>
</evidence>
<dbReference type="EMBL" id="KN840081">
    <property type="protein sequence ID" value="KIJ57856.1"/>
    <property type="molecule type" value="Genomic_DNA"/>
</dbReference>
<name>A0A0C9W5I5_9AGAM</name>
<organism evidence="2 3">
    <name type="scientific">Hydnomerulius pinastri MD-312</name>
    <dbReference type="NCBI Taxonomy" id="994086"/>
    <lineage>
        <taxon>Eukaryota</taxon>
        <taxon>Fungi</taxon>
        <taxon>Dikarya</taxon>
        <taxon>Basidiomycota</taxon>
        <taxon>Agaricomycotina</taxon>
        <taxon>Agaricomycetes</taxon>
        <taxon>Agaricomycetidae</taxon>
        <taxon>Boletales</taxon>
        <taxon>Boletales incertae sedis</taxon>
        <taxon>Leucogyrophana</taxon>
    </lineage>
</organism>
<dbReference type="PROSITE" id="PS51257">
    <property type="entry name" value="PROKAR_LIPOPROTEIN"/>
    <property type="match status" value="1"/>
</dbReference>
<protein>
    <submittedName>
        <fullName evidence="2">Uncharacterized protein</fullName>
    </submittedName>
</protein>
<dbReference type="AlphaFoldDB" id="A0A0C9W5I5"/>
<gene>
    <name evidence="2" type="ORF">HYDPIDRAFT_120259</name>
</gene>
<sequence>MVSFKSTFFALALAVVASASCVASQRGDGWEFYVFEDEDCNYSGTYEEFWGDAGPIDMLCHNLSENLSAVHSFAYTSDLHTLNVYSERDCDGSLLGHSGGNWFENSVSSAGSKMKSFQIGLFK</sequence>
<keyword evidence="3" id="KW-1185">Reference proteome</keyword>
<dbReference type="HOGENOM" id="CLU_135746_0_0_1"/>
<dbReference type="OrthoDB" id="2360823at2759"/>
<keyword evidence="1" id="KW-0732">Signal</keyword>
<accession>A0A0C9W5I5</accession>
<proteinExistence type="predicted"/>
<evidence type="ECO:0000256" key="1">
    <source>
        <dbReference type="SAM" id="SignalP"/>
    </source>
</evidence>
<reference evidence="2 3" key="1">
    <citation type="submission" date="2014-04" db="EMBL/GenBank/DDBJ databases">
        <title>Evolutionary Origins and Diversification of the Mycorrhizal Mutualists.</title>
        <authorList>
            <consortium name="DOE Joint Genome Institute"/>
            <consortium name="Mycorrhizal Genomics Consortium"/>
            <person name="Kohler A."/>
            <person name="Kuo A."/>
            <person name="Nagy L.G."/>
            <person name="Floudas D."/>
            <person name="Copeland A."/>
            <person name="Barry K.W."/>
            <person name="Cichocki N."/>
            <person name="Veneault-Fourrey C."/>
            <person name="LaButti K."/>
            <person name="Lindquist E.A."/>
            <person name="Lipzen A."/>
            <person name="Lundell T."/>
            <person name="Morin E."/>
            <person name="Murat C."/>
            <person name="Riley R."/>
            <person name="Ohm R."/>
            <person name="Sun H."/>
            <person name="Tunlid A."/>
            <person name="Henrissat B."/>
            <person name="Grigoriev I.V."/>
            <person name="Hibbett D.S."/>
            <person name="Martin F."/>
        </authorList>
    </citation>
    <scope>NUCLEOTIDE SEQUENCE [LARGE SCALE GENOMIC DNA]</scope>
    <source>
        <strain evidence="2 3">MD-312</strain>
    </source>
</reference>
<feature type="signal peptide" evidence="1">
    <location>
        <begin position="1"/>
        <end position="19"/>
    </location>
</feature>
<feature type="chain" id="PRO_5002205759" evidence="1">
    <location>
        <begin position="20"/>
        <end position="123"/>
    </location>
</feature>
<evidence type="ECO:0000313" key="3">
    <source>
        <dbReference type="Proteomes" id="UP000053820"/>
    </source>
</evidence>
<dbReference type="Proteomes" id="UP000053820">
    <property type="component" value="Unassembled WGS sequence"/>
</dbReference>